<organism evidence="4 5">
    <name type="scientific">Pinctada imbricata</name>
    <name type="common">Atlantic pearl-oyster</name>
    <name type="synonym">Pinctada martensii</name>
    <dbReference type="NCBI Taxonomy" id="66713"/>
    <lineage>
        <taxon>Eukaryota</taxon>
        <taxon>Metazoa</taxon>
        <taxon>Spiralia</taxon>
        <taxon>Lophotrochozoa</taxon>
        <taxon>Mollusca</taxon>
        <taxon>Bivalvia</taxon>
        <taxon>Autobranchia</taxon>
        <taxon>Pteriomorphia</taxon>
        <taxon>Pterioida</taxon>
        <taxon>Pterioidea</taxon>
        <taxon>Pteriidae</taxon>
        <taxon>Pinctada</taxon>
    </lineage>
</organism>
<protein>
    <recommendedName>
        <fullName evidence="3">Elongator complex protein 6</fullName>
    </recommendedName>
</protein>
<comment type="similarity">
    <text evidence="2">Belongs to the ELP6 family.</text>
</comment>
<evidence type="ECO:0000313" key="5">
    <source>
        <dbReference type="Proteomes" id="UP001186944"/>
    </source>
</evidence>
<dbReference type="PANTHER" id="PTHR16184:SF6">
    <property type="entry name" value="ELONGATOR COMPLEX PROTEIN 6"/>
    <property type="match status" value="1"/>
</dbReference>
<dbReference type="GO" id="GO:0002098">
    <property type="term" value="P:tRNA wobble uridine modification"/>
    <property type="evidence" value="ECO:0007669"/>
    <property type="project" value="InterPro"/>
</dbReference>
<dbReference type="Proteomes" id="UP001186944">
    <property type="component" value="Unassembled WGS sequence"/>
</dbReference>
<dbReference type="AlphaFoldDB" id="A0AA88Y9D6"/>
<dbReference type="PANTHER" id="PTHR16184">
    <property type="entry name" value="ELONGATOR COMPLEX PROTEIN 6"/>
    <property type="match status" value="1"/>
</dbReference>
<keyword evidence="5" id="KW-1185">Reference proteome</keyword>
<evidence type="ECO:0000256" key="1">
    <source>
        <dbReference type="ARBA" id="ARBA00005043"/>
    </source>
</evidence>
<comment type="pathway">
    <text evidence="1">tRNA modification; 5-methoxycarbonylmethyl-2-thiouridine-tRNA biosynthesis.</text>
</comment>
<gene>
    <name evidence="4" type="ORF">FSP39_023737</name>
</gene>
<dbReference type="Pfam" id="PF09807">
    <property type="entry name" value="ELP6"/>
    <property type="match status" value="1"/>
</dbReference>
<name>A0AA88Y9D6_PINIB</name>
<sequence length="223" mass="25021">MRNEHPVCFVSLSQSFGHYNVVATKWGSPLTLYKEKGILSFIDILSMTRECLGDDTKNHSFLLGVSANPKGSMKELIDLIKQKYDKLKECTSKTPVIIIDNLSLWIDIGYSINQVIHFVNVLNRLVLKPSQPDLEAGSFISNLDSGLTHDDIDKTVLWKYMSHMSDMTIEVSGLDSGFCKEVHGKIKVSWKDSLLKITSRIMQFRVMDKSIALFASGMSSAVI</sequence>
<evidence type="ECO:0000313" key="4">
    <source>
        <dbReference type="EMBL" id="KAK3091921.1"/>
    </source>
</evidence>
<dbReference type="Gene3D" id="3.40.50.300">
    <property type="entry name" value="P-loop containing nucleotide triphosphate hydrolases"/>
    <property type="match status" value="1"/>
</dbReference>
<reference evidence="4" key="1">
    <citation type="submission" date="2019-08" db="EMBL/GenBank/DDBJ databases">
        <title>The improved chromosome-level genome for the pearl oyster Pinctada fucata martensii using PacBio sequencing and Hi-C.</title>
        <authorList>
            <person name="Zheng Z."/>
        </authorList>
    </citation>
    <scope>NUCLEOTIDE SEQUENCE</scope>
    <source>
        <strain evidence="4">ZZ-2019</strain>
        <tissue evidence="4">Adductor muscle</tissue>
    </source>
</reference>
<evidence type="ECO:0000256" key="2">
    <source>
        <dbReference type="ARBA" id="ARBA00008837"/>
    </source>
</evidence>
<comment type="caution">
    <text evidence="4">The sequence shown here is derived from an EMBL/GenBank/DDBJ whole genome shotgun (WGS) entry which is preliminary data.</text>
</comment>
<dbReference type="EMBL" id="VSWD01000010">
    <property type="protein sequence ID" value="KAK3091921.1"/>
    <property type="molecule type" value="Genomic_DNA"/>
</dbReference>
<accession>A0AA88Y9D6</accession>
<proteinExistence type="inferred from homology"/>
<dbReference type="InterPro" id="IPR027417">
    <property type="entry name" value="P-loop_NTPase"/>
</dbReference>
<dbReference type="GO" id="GO:0033588">
    <property type="term" value="C:elongator holoenzyme complex"/>
    <property type="evidence" value="ECO:0007669"/>
    <property type="project" value="InterPro"/>
</dbReference>
<dbReference type="InterPro" id="IPR018627">
    <property type="entry name" value="ELP6"/>
</dbReference>
<evidence type="ECO:0000256" key="3">
    <source>
        <dbReference type="ARBA" id="ARBA00020263"/>
    </source>
</evidence>